<keyword evidence="5 6" id="KW-0472">Membrane</keyword>
<sequence length="562" mass="62360">MGRLEGFLRKLEVPYEGGTIPNRWINNDIKPIEKGRRTWTFWTFHNLWVLTNTNISTYMTGSSLIALGLNWWQAIIAIIFGAVLSTVFIVLNSMPGAFYHLGFPIANRYVWGMYGSSFVIYNRILLSLVWYAVQAWIGGQCVYVCLEAIWPNLEQRIPNHLHATGLTSASFLTYWIFCLISLPLIWIRPHKLKVFFYVAVASIFTFEIVLLIWALATMDGFGDTITGHPQTQDTSIGWAVLYGIISAIGGIAAGILNQNDYARFARRPRDAIWGQIASAATYSIISSVVGILVTAATQRRYGAALWSLPDLLIAMMHAGGSRSRAAGFFGGAALVISQWGINVPGNALSGGFDFAATFPRYINIRRGAYITAVLSMAVNPWQLLATASTFLAVLSSYGVFLGPMIGLMISSYYIVHREKIKVDDLFRGDRTSIYWYTYGINWRAPVAWACGVFPSMPGFISNVNNSVHVSLGWTHLYYISFLVGFSIAAVVFVLLHHFFPAPSVKDFVVSPASSKEVMAEYQAKWDAIAEEGAGDGVGGVREERQRVLPKDVQDVEGFPKDI</sequence>
<keyword evidence="3 6" id="KW-0812">Transmembrane</keyword>
<feature type="transmembrane region" description="Helical" evidence="6">
    <location>
        <begin position="169"/>
        <end position="187"/>
    </location>
</feature>
<dbReference type="EMBL" id="KN848070">
    <property type="protein sequence ID" value="KIX98978.1"/>
    <property type="molecule type" value="Genomic_DNA"/>
</dbReference>
<feature type="transmembrane region" description="Helical" evidence="6">
    <location>
        <begin position="128"/>
        <end position="149"/>
    </location>
</feature>
<dbReference type="Proteomes" id="UP000053411">
    <property type="component" value="Unassembled WGS sequence"/>
</dbReference>
<keyword evidence="8" id="KW-1185">Reference proteome</keyword>
<dbReference type="AlphaFoldDB" id="A0A0D2KQL6"/>
<dbReference type="OrthoDB" id="2018619at2759"/>
<feature type="transmembrane region" description="Helical" evidence="6">
    <location>
        <begin position="390"/>
        <end position="415"/>
    </location>
</feature>
<evidence type="ECO:0000256" key="6">
    <source>
        <dbReference type="SAM" id="Phobius"/>
    </source>
</evidence>
<dbReference type="InterPro" id="IPR001248">
    <property type="entry name" value="Pur-cyt_permease"/>
</dbReference>
<dbReference type="PANTHER" id="PTHR30618:SF4">
    <property type="entry name" value="ALLANTOIN PERMEASE"/>
    <property type="match status" value="1"/>
</dbReference>
<gene>
    <name evidence="7" type="ORF">Z520_05439</name>
</gene>
<evidence type="ECO:0000256" key="4">
    <source>
        <dbReference type="ARBA" id="ARBA00022989"/>
    </source>
</evidence>
<evidence type="ECO:0000256" key="2">
    <source>
        <dbReference type="ARBA" id="ARBA00008974"/>
    </source>
</evidence>
<dbReference type="GeneID" id="27711185"/>
<evidence type="ECO:0008006" key="9">
    <source>
        <dbReference type="Google" id="ProtNLM"/>
    </source>
</evidence>
<organism evidence="7 8">
    <name type="scientific">Fonsecaea multimorphosa CBS 102226</name>
    <dbReference type="NCBI Taxonomy" id="1442371"/>
    <lineage>
        <taxon>Eukaryota</taxon>
        <taxon>Fungi</taxon>
        <taxon>Dikarya</taxon>
        <taxon>Ascomycota</taxon>
        <taxon>Pezizomycotina</taxon>
        <taxon>Eurotiomycetes</taxon>
        <taxon>Chaetothyriomycetidae</taxon>
        <taxon>Chaetothyriales</taxon>
        <taxon>Herpotrichiellaceae</taxon>
        <taxon>Fonsecaea</taxon>
    </lineage>
</organism>
<dbReference type="Pfam" id="PF02133">
    <property type="entry name" value="Transp_cyt_pur"/>
    <property type="match status" value="1"/>
</dbReference>
<evidence type="ECO:0000256" key="5">
    <source>
        <dbReference type="ARBA" id="ARBA00023136"/>
    </source>
</evidence>
<evidence type="ECO:0000256" key="1">
    <source>
        <dbReference type="ARBA" id="ARBA00004141"/>
    </source>
</evidence>
<reference evidence="7 8" key="1">
    <citation type="submission" date="2015-01" db="EMBL/GenBank/DDBJ databases">
        <title>The Genome Sequence of Fonsecaea multimorphosa CBS 102226.</title>
        <authorList>
            <consortium name="The Broad Institute Genomics Platform"/>
            <person name="Cuomo C."/>
            <person name="de Hoog S."/>
            <person name="Gorbushina A."/>
            <person name="Stielow B."/>
            <person name="Teixiera M."/>
            <person name="Abouelleil A."/>
            <person name="Chapman S.B."/>
            <person name="Priest M."/>
            <person name="Young S.K."/>
            <person name="Wortman J."/>
            <person name="Nusbaum C."/>
            <person name="Birren B."/>
        </authorList>
    </citation>
    <scope>NUCLEOTIDE SEQUENCE [LARGE SCALE GENOMIC DNA]</scope>
    <source>
        <strain evidence="7 8">CBS 102226</strain>
    </source>
</reference>
<evidence type="ECO:0000256" key="3">
    <source>
        <dbReference type="ARBA" id="ARBA00022692"/>
    </source>
</evidence>
<name>A0A0D2KQL6_9EURO</name>
<accession>A0A0D2KQL6</accession>
<feature type="transmembrane region" description="Helical" evidence="6">
    <location>
        <begin position="367"/>
        <end position="384"/>
    </location>
</feature>
<feature type="transmembrane region" description="Helical" evidence="6">
    <location>
        <begin position="194"/>
        <end position="216"/>
    </location>
</feature>
<evidence type="ECO:0000313" key="7">
    <source>
        <dbReference type="EMBL" id="KIX98978.1"/>
    </source>
</evidence>
<feature type="transmembrane region" description="Helical" evidence="6">
    <location>
        <begin position="276"/>
        <end position="295"/>
    </location>
</feature>
<comment type="subcellular location">
    <subcellularLocation>
        <location evidence="1">Membrane</location>
        <topology evidence="1">Multi-pass membrane protein</topology>
    </subcellularLocation>
</comment>
<feature type="transmembrane region" description="Helical" evidence="6">
    <location>
        <begin position="97"/>
        <end position="121"/>
    </location>
</feature>
<dbReference type="GO" id="GO:0005886">
    <property type="term" value="C:plasma membrane"/>
    <property type="evidence" value="ECO:0007669"/>
    <property type="project" value="TreeGrafter"/>
</dbReference>
<dbReference type="PANTHER" id="PTHR30618">
    <property type="entry name" value="NCS1 FAMILY PURINE/PYRIMIDINE TRANSPORTER"/>
    <property type="match status" value="1"/>
</dbReference>
<keyword evidence="4 6" id="KW-1133">Transmembrane helix</keyword>
<dbReference type="InterPro" id="IPR012681">
    <property type="entry name" value="NCS1"/>
</dbReference>
<dbReference type="RefSeq" id="XP_016633101.1">
    <property type="nucleotide sequence ID" value="XM_016775942.1"/>
</dbReference>
<feature type="transmembrane region" description="Helical" evidence="6">
    <location>
        <begin position="476"/>
        <end position="495"/>
    </location>
</feature>
<dbReference type="GO" id="GO:0015205">
    <property type="term" value="F:nucleobase transmembrane transporter activity"/>
    <property type="evidence" value="ECO:0007669"/>
    <property type="project" value="TreeGrafter"/>
</dbReference>
<feature type="transmembrane region" description="Helical" evidence="6">
    <location>
        <begin position="236"/>
        <end position="256"/>
    </location>
</feature>
<evidence type="ECO:0000313" key="8">
    <source>
        <dbReference type="Proteomes" id="UP000053411"/>
    </source>
</evidence>
<dbReference type="VEuPathDB" id="FungiDB:Z520_05439"/>
<protein>
    <recommendedName>
        <fullName evidence="9">Allantoin permease</fullName>
    </recommendedName>
</protein>
<dbReference type="NCBIfam" id="TIGR00800">
    <property type="entry name" value="ncs1"/>
    <property type="match status" value="1"/>
</dbReference>
<feature type="transmembrane region" description="Helical" evidence="6">
    <location>
        <begin position="435"/>
        <end position="456"/>
    </location>
</feature>
<dbReference type="InterPro" id="IPR045225">
    <property type="entry name" value="Uracil/uridine/allantoin_perm"/>
</dbReference>
<proteinExistence type="inferred from homology"/>
<dbReference type="Gene3D" id="1.10.4160.10">
    <property type="entry name" value="Hydantoin permease"/>
    <property type="match status" value="1"/>
</dbReference>
<dbReference type="CDD" id="cd11482">
    <property type="entry name" value="SLC-NCS1sbd_NRT1-like"/>
    <property type="match status" value="1"/>
</dbReference>
<comment type="similarity">
    <text evidence="2">Belongs to the purine-cytosine permease (2.A.39) family.</text>
</comment>
<feature type="transmembrane region" description="Helical" evidence="6">
    <location>
        <begin position="69"/>
        <end position="91"/>
    </location>
</feature>